<reference evidence="5 6" key="1">
    <citation type="journal article" date="2022" name="Int. J. Syst. Evol. Microbiol.">
        <title>Noviherbaspirillum aridicola sp. nov., isolated from an arid soil in Pakistan.</title>
        <authorList>
            <person name="Khan I.U."/>
            <person name="Saqib M."/>
            <person name="Amin A."/>
            <person name="Hussain F."/>
            <person name="Li L."/>
            <person name="Liu Y.H."/>
            <person name="Fang B.Z."/>
            <person name="Ahmed I."/>
            <person name="Li W.J."/>
        </authorList>
    </citation>
    <scope>NUCLEOTIDE SEQUENCE [LARGE SCALE GENOMIC DNA]</scope>
    <source>
        <strain evidence="5 6">NCCP-691</strain>
    </source>
</reference>
<evidence type="ECO:0000256" key="1">
    <source>
        <dbReference type="ARBA" id="ARBA00023015"/>
    </source>
</evidence>
<dbReference type="EMBL" id="BPMK01000007">
    <property type="protein sequence ID" value="GIZ51736.1"/>
    <property type="molecule type" value="Genomic_DNA"/>
</dbReference>
<evidence type="ECO:0000313" key="5">
    <source>
        <dbReference type="EMBL" id="GIZ51736.1"/>
    </source>
</evidence>
<sequence>MTAANPIPFSVEELESIFALDREKGRLVRTRPGQGRKNRDNFRADYRYVSINGVQYFEHRLIWMLTNRQHIPPDMDVDHINRNKRDNRPENLRLATTAQNRANIGKQRNNSTGYKGVFLDKGKFRAKIKTNGTQRFLGSYGTAEAAAAAYDSAALAAFGEFAMTNAQMGLLAA</sequence>
<dbReference type="InterPro" id="IPR003615">
    <property type="entry name" value="HNH_nuc"/>
</dbReference>
<accession>A0ABQ4Q3G9</accession>
<dbReference type="SMART" id="SM00380">
    <property type="entry name" value="AP2"/>
    <property type="match status" value="1"/>
</dbReference>
<dbReference type="PROSITE" id="PS51032">
    <property type="entry name" value="AP2_ERF"/>
    <property type="match status" value="1"/>
</dbReference>
<dbReference type="Gene3D" id="3.30.730.10">
    <property type="entry name" value="AP2/ERF domain"/>
    <property type="match status" value="1"/>
</dbReference>
<evidence type="ECO:0000256" key="3">
    <source>
        <dbReference type="ARBA" id="ARBA00023163"/>
    </source>
</evidence>
<proteinExistence type="predicted"/>
<feature type="domain" description="AP2/ERF" evidence="4">
    <location>
        <begin position="113"/>
        <end position="167"/>
    </location>
</feature>
<keyword evidence="6" id="KW-1185">Reference proteome</keyword>
<comment type="caution">
    <text evidence="5">The sequence shown here is derived from an EMBL/GenBank/DDBJ whole genome shotgun (WGS) entry which is preliminary data.</text>
</comment>
<keyword evidence="5" id="KW-0540">Nuclease</keyword>
<dbReference type="RefSeq" id="WP_220807905.1">
    <property type="nucleotide sequence ID" value="NZ_BPMK01000007.1"/>
</dbReference>
<dbReference type="GO" id="GO:0004519">
    <property type="term" value="F:endonuclease activity"/>
    <property type="evidence" value="ECO:0007669"/>
    <property type="project" value="UniProtKB-KW"/>
</dbReference>
<keyword evidence="3" id="KW-0804">Transcription</keyword>
<gene>
    <name evidence="5" type="ORF">NCCP691_17500</name>
</gene>
<dbReference type="Pfam" id="PF13392">
    <property type="entry name" value="HNH_3"/>
    <property type="match status" value="1"/>
</dbReference>
<dbReference type="InterPro" id="IPR016177">
    <property type="entry name" value="DNA-bd_dom_sf"/>
</dbReference>
<keyword evidence="5" id="KW-0255">Endonuclease</keyword>
<dbReference type="InterPro" id="IPR001471">
    <property type="entry name" value="AP2/ERF_dom"/>
</dbReference>
<dbReference type="InterPro" id="IPR036955">
    <property type="entry name" value="AP2/ERF_dom_sf"/>
</dbReference>
<evidence type="ECO:0000256" key="2">
    <source>
        <dbReference type="ARBA" id="ARBA00023125"/>
    </source>
</evidence>
<keyword evidence="5" id="KW-0378">Hydrolase</keyword>
<protein>
    <submittedName>
        <fullName evidence="5">Endonuclease</fullName>
    </submittedName>
</protein>
<keyword evidence="2" id="KW-0238">DNA-binding</keyword>
<dbReference type="Gene3D" id="3.90.75.20">
    <property type="match status" value="1"/>
</dbReference>
<name>A0ABQ4Q3G9_9BURK</name>
<dbReference type="SUPFAM" id="SSF54060">
    <property type="entry name" value="His-Me finger endonucleases"/>
    <property type="match status" value="1"/>
</dbReference>
<dbReference type="SUPFAM" id="SSF54171">
    <property type="entry name" value="DNA-binding domain"/>
    <property type="match status" value="1"/>
</dbReference>
<organism evidence="5 6">
    <name type="scientific">Noviherbaspirillum aridicola</name>
    <dbReference type="NCBI Taxonomy" id="2849687"/>
    <lineage>
        <taxon>Bacteria</taxon>
        <taxon>Pseudomonadati</taxon>
        <taxon>Pseudomonadota</taxon>
        <taxon>Betaproteobacteria</taxon>
        <taxon>Burkholderiales</taxon>
        <taxon>Oxalobacteraceae</taxon>
        <taxon>Noviherbaspirillum</taxon>
    </lineage>
</organism>
<evidence type="ECO:0000313" key="6">
    <source>
        <dbReference type="Proteomes" id="UP000887222"/>
    </source>
</evidence>
<dbReference type="Proteomes" id="UP000887222">
    <property type="component" value="Unassembled WGS sequence"/>
</dbReference>
<evidence type="ECO:0000259" key="4">
    <source>
        <dbReference type="PROSITE" id="PS51032"/>
    </source>
</evidence>
<keyword evidence="1" id="KW-0805">Transcription regulation</keyword>
<dbReference type="InterPro" id="IPR044925">
    <property type="entry name" value="His-Me_finger_sf"/>
</dbReference>